<sequence length="262" mass="29530">MSSSLSSSSSETVTDWWFDPEESKRDEDYPKYFEEDEVIVGFKQRETPISLSTLCGVYRWTYEFPDPPEPPTEVNYSKMQTPSPGSLTISCPSGRKATLKNIFGKVEHFGRVGTFSGIKRARARDGSGLADNHWEFVTFHWKKQDRDSQADGHGLFAAAVDDDSNEPFVMFRFASGDTWLDVAAKKERRKGQTTELTTPERTRLGIGLTYPEVRTAALASATDDGGDSSDDLSEMSSLEDESERKRKNGREERGQRKKRRSA</sequence>
<dbReference type="Proteomes" id="UP000636479">
    <property type="component" value="Unassembled WGS sequence"/>
</dbReference>
<gene>
    <name evidence="2" type="ORF">MIND_01089000</name>
</gene>
<feature type="compositionally biased region" description="Low complexity" evidence="1">
    <location>
        <begin position="1"/>
        <end position="10"/>
    </location>
</feature>
<evidence type="ECO:0000256" key="1">
    <source>
        <dbReference type="SAM" id="MobiDB-lite"/>
    </source>
</evidence>
<comment type="caution">
    <text evidence="2">The sequence shown here is derived from an EMBL/GenBank/DDBJ whole genome shotgun (WGS) entry which is preliminary data.</text>
</comment>
<feature type="region of interest" description="Disordered" evidence="1">
    <location>
        <begin position="186"/>
        <end position="262"/>
    </location>
</feature>
<feature type="compositionally biased region" description="Acidic residues" evidence="1">
    <location>
        <begin position="224"/>
        <end position="241"/>
    </location>
</feature>
<dbReference type="GeneID" id="59349976"/>
<feature type="region of interest" description="Disordered" evidence="1">
    <location>
        <begin position="1"/>
        <end position="23"/>
    </location>
</feature>
<keyword evidence="3" id="KW-1185">Reference proteome</keyword>
<reference evidence="2" key="1">
    <citation type="submission" date="2020-05" db="EMBL/GenBank/DDBJ databases">
        <title>Mycena genomes resolve the evolution of fungal bioluminescence.</title>
        <authorList>
            <person name="Tsai I.J."/>
        </authorList>
    </citation>
    <scope>NUCLEOTIDE SEQUENCE</scope>
    <source>
        <strain evidence="2">171206Taipei</strain>
    </source>
</reference>
<name>A0A8H6S9K3_9AGAR</name>
<proteinExistence type="predicted"/>
<accession>A0A8H6S9K3</accession>
<evidence type="ECO:0000313" key="2">
    <source>
        <dbReference type="EMBL" id="KAF7295491.1"/>
    </source>
</evidence>
<evidence type="ECO:0000313" key="3">
    <source>
        <dbReference type="Proteomes" id="UP000636479"/>
    </source>
</evidence>
<dbReference type="EMBL" id="JACAZF010000009">
    <property type="protein sequence ID" value="KAF7295491.1"/>
    <property type="molecule type" value="Genomic_DNA"/>
</dbReference>
<organism evidence="2 3">
    <name type="scientific">Mycena indigotica</name>
    <dbReference type="NCBI Taxonomy" id="2126181"/>
    <lineage>
        <taxon>Eukaryota</taxon>
        <taxon>Fungi</taxon>
        <taxon>Dikarya</taxon>
        <taxon>Basidiomycota</taxon>
        <taxon>Agaricomycotina</taxon>
        <taxon>Agaricomycetes</taxon>
        <taxon>Agaricomycetidae</taxon>
        <taxon>Agaricales</taxon>
        <taxon>Marasmiineae</taxon>
        <taxon>Mycenaceae</taxon>
        <taxon>Mycena</taxon>
    </lineage>
</organism>
<dbReference type="OrthoDB" id="2960140at2759"/>
<dbReference type="RefSeq" id="XP_037216854.1">
    <property type="nucleotide sequence ID" value="XM_037367460.1"/>
</dbReference>
<protein>
    <submittedName>
        <fullName evidence="2">MFS transporter</fullName>
    </submittedName>
</protein>
<dbReference type="AlphaFoldDB" id="A0A8H6S9K3"/>